<reference evidence="1 2" key="1">
    <citation type="submission" date="2015-09" db="EMBL/GenBank/DDBJ databases">
        <title>Identification and resolution of microdiversity through metagenomic sequencing of parallel consortia.</title>
        <authorList>
            <person name="Nelson W.C."/>
            <person name="Romine M.F."/>
            <person name="Lindemann S.R."/>
        </authorList>
    </citation>
    <scope>NUCLEOTIDE SEQUENCE [LARGE SCALE GENOMIC DNA]</scope>
    <source>
        <strain evidence="1">HL-55</strain>
    </source>
</reference>
<accession>A0A0P7Z350</accession>
<evidence type="ECO:0000313" key="2">
    <source>
        <dbReference type="Proteomes" id="UP000050416"/>
    </source>
</evidence>
<evidence type="ECO:0000313" key="1">
    <source>
        <dbReference type="EMBL" id="KPQ28787.1"/>
    </source>
</evidence>
<name>A0A0P7Z350_9GAMM</name>
<proteinExistence type="predicted"/>
<dbReference type="PATRIC" id="fig|1305731.5.peg.99"/>
<gene>
    <name evidence="1" type="primary">csd1</name>
    <name evidence="1" type="ORF">HLUCCX14_08800</name>
</gene>
<dbReference type="NCBIfam" id="TIGR01863">
    <property type="entry name" value="cas_Csd1"/>
    <property type="match status" value="1"/>
</dbReference>
<protein>
    <submittedName>
        <fullName evidence="1">CRISPR-associated protein Cas8c/Csd1, subtype I-C/DVULG</fullName>
    </submittedName>
</protein>
<dbReference type="Pfam" id="PF09709">
    <property type="entry name" value="Cas_Csd1"/>
    <property type="match status" value="1"/>
</dbReference>
<dbReference type="CDD" id="cd09757">
    <property type="entry name" value="Cas8c_I-C"/>
    <property type="match status" value="1"/>
</dbReference>
<comment type="caution">
    <text evidence="1">The sequence shown here is derived from an EMBL/GenBank/DDBJ whole genome shotgun (WGS) entry which is preliminary data.</text>
</comment>
<sequence>MILQALTEYYHRKKDQLARIGFEEKEIPFLIVIAKDGRFVQLTDTRDRGEGDKLRAQMFIVPQGKGRSGGKSYETAYPLWDHFGYVIGQPKVDRPDSEPSEKDALMASRQHVAFIRKVEQIHDEIPDDRGVSAVLKFLSNESEKEKVRASSEWQEVLKIKGCNLSFKLADEPFLICQSPAVQQWVASSLEGEAKMGICLVTGEKRPVARLHSVVKGVWGAQVAGASFVSFNFDAFESRNRSQGDNSPVSEQAVFEYSTALNYLLRTDCPSRFQMGETSVVCWSQQQSDLETAVPLLFSDAPKDDPDRDAKTVKALYDSLHSGAYSTPDSQQPFYVLGLAPNASRIAVRFWHSGTVAEFAERLGQWINDTEIVKPGEREYPSVKALLRSTALLGKDENMPPHLVGETVRAVLSGLPLPASALQAVIKRIKAEKGSVSFYRAALIKACLNRQARSNRQPEKELSVSHNPSEKRIGYRLGSLFAVLEKLQQDANPGLNATIRDRYYSSASCTPRSVFGTLMRLHTHHLKKLENPSWRNAAQRRISDIISDIGEFPAQLNLEDQGLFAIGYYHQRQALYTKKETIVAEGETA</sequence>
<dbReference type="EMBL" id="LJZQ01000011">
    <property type="protein sequence ID" value="KPQ28787.1"/>
    <property type="molecule type" value="Genomic_DNA"/>
</dbReference>
<organism evidence="1 2">
    <name type="scientific">Marinobacter excellens HL-55</name>
    <dbReference type="NCBI Taxonomy" id="1305731"/>
    <lineage>
        <taxon>Bacteria</taxon>
        <taxon>Pseudomonadati</taxon>
        <taxon>Pseudomonadota</taxon>
        <taxon>Gammaproteobacteria</taxon>
        <taxon>Pseudomonadales</taxon>
        <taxon>Marinobacteraceae</taxon>
        <taxon>Marinobacter</taxon>
    </lineage>
</organism>
<dbReference type="STRING" id="1305731.GCA_000934705_02120"/>
<dbReference type="AlphaFoldDB" id="A0A0P7Z350"/>
<dbReference type="InterPro" id="IPR010144">
    <property type="entry name" value="CRISPR-assoc_prot_Csd1-typ"/>
</dbReference>
<dbReference type="OrthoDB" id="9778918at2"/>
<dbReference type="Proteomes" id="UP000050416">
    <property type="component" value="Unassembled WGS sequence"/>
</dbReference>